<dbReference type="AlphaFoldDB" id="A0A0V1I0G0"/>
<reference evidence="1 2" key="1">
    <citation type="submission" date="2015-01" db="EMBL/GenBank/DDBJ databases">
        <title>Evolution of Trichinella species and genotypes.</title>
        <authorList>
            <person name="Korhonen P.K."/>
            <person name="Edoardo P."/>
            <person name="Giuseppe L.R."/>
            <person name="Gasser R.B."/>
        </authorList>
    </citation>
    <scope>NUCLEOTIDE SEQUENCE [LARGE SCALE GENOMIC DNA]</scope>
    <source>
        <strain evidence="1">ISS1029</strain>
    </source>
</reference>
<keyword evidence="2" id="KW-1185">Reference proteome</keyword>
<evidence type="ECO:0000313" key="1">
    <source>
        <dbReference type="EMBL" id="KRZ15794.1"/>
    </source>
</evidence>
<proteinExistence type="predicted"/>
<gene>
    <name evidence="1" type="ORF">T11_9748</name>
</gene>
<name>A0A0V1I0G0_9BILA</name>
<sequence length="198" mass="22503">MMMKSRKNLKKKSETVPLSELKSVGQLTFWMDGRKEQRRTSIRPTSQSLVTKYRRQCVEAGINGRFTKLYGRDRLARDWRGREQASKQASKLAGRLAGKLHHTVVKRGDGDWPGFDFDKEKFLFSILLLHSHHFTTWTTGRRADCGASSCGTPAHSGPPESPCKYRITKIKLPWNCVASPACVPHVTWKQLPLPSICH</sequence>
<evidence type="ECO:0000313" key="2">
    <source>
        <dbReference type="Proteomes" id="UP000055024"/>
    </source>
</evidence>
<comment type="caution">
    <text evidence="1">The sequence shown here is derived from an EMBL/GenBank/DDBJ whole genome shotgun (WGS) entry which is preliminary data.</text>
</comment>
<protein>
    <submittedName>
        <fullName evidence="1">Uncharacterized protein</fullName>
    </submittedName>
</protein>
<dbReference type="EMBL" id="JYDP01000015">
    <property type="protein sequence ID" value="KRZ15794.1"/>
    <property type="molecule type" value="Genomic_DNA"/>
</dbReference>
<dbReference type="OrthoDB" id="10631209at2759"/>
<accession>A0A0V1I0G0</accession>
<dbReference type="Proteomes" id="UP000055024">
    <property type="component" value="Unassembled WGS sequence"/>
</dbReference>
<organism evidence="1 2">
    <name type="scientific">Trichinella zimbabwensis</name>
    <dbReference type="NCBI Taxonomy" id="268475"/>
    <lineage>
        <taxon>Eukaryota</taxon>
        <taxon>Metazoa</taxon>
        <taxon>Ecdysozoa</taxon>
        <taxon>Nematoda</taxon>
        <taxon>Enoplea</taxon>
        <taxon>Dorylaimia</taxon>
        <taxon>Trichinellida</taxon>
        <taxon>Trichinellidae</taxon>
        <taxon>Trichinella</taxon>
    </lineage>
</organism>